<dbReference type="InterPro" id="IPR000979">
    <property type="entry name" value="Phosphodiesterase_MJ0936/Vps29"/>
</dbReference>
<dbReference type="Proteomes" id="UP000522163">
    <property type="component" value="Unassembled WGS sequence"/>
</dbReference>
<dbReference type="EC" id="3.6.1.66" evidence="11"/>
<proteinExistence type="inferred from homology"/>
<keyword evidence="4 11" id="KW-0479">Metal-binding</keyword>
<dbReference type="SUPFAM" id="SSF56300">
    <property type="entry name" value="Metallo-dependent phosphatases"/>
    <property type="match status" value="1"/>
</dbReference>
<dbReference type="CDD" id="cd00515">
    <property type="entry name" value="HAM1"/>
    <property type="match status" value="1"/>
</dbReference>
<protein>
    <recommendedName>
        <fullName evidence="11">dITP/XTP pyrophosphatase</fullName>
        <ecNumber evidence="11">3.6.1.66</ecNumber>
    </recommendedName>
    <alternativeName>
        <fullName evidence="11">Non-canonical purine NTP pyrophosphatase</fullName>
    </alternativeName>
    <alternativeName>
        <fullName evidence="11">Non-standard purine NTP pyrophosphatase</fullName>
    </alternativeName>
    <alternativeName>
        <fullName evidence="11">Nucleoside-triphosphate diphosphatase</fullName>
    </alternativeName>
    <alternativeName>
        <fullName evidence="11">Nucleoside-triphosphate pyrophosphatase</fullName>
        <shortName evidence="11">NTPase</shortName>
    </alternativeName>
</protein>
<dbReference type="NCBIfam" id="TIGR00040">
    <property type="entry name" value="yfcE"/>
    <property type="match status" value="1"/>
</dbReference>
<evidence type="ECO:0000256" key="4">
    <source>
        <dbReference type="ARBA" id="ARBA00022723"/>
    </source>
</evidence>
<gene>
    <name evidence="15" type="ORF">HNQ46_001491</name>
</gene>
<accession>A0A7W9W2G8</accession>
<evidence type="ECO:0000313" key="15">
    <source>
        <dbReference type="EMBL" id="MBB6041508.1"/>
    </source>
</evidence>
<evidence type="ECO:0000313" key="16">
    <source>
        <dbReference type="Proteomes" id="UP000522163"/>
    </source>
</evidence>
<dbReference type="FunFam" id="3.90.950.10:FF:000001">
    <property type="entry name" value="dITP/XTP pyrophosphatase"/>
    <property type="match status" value="1"/>
</dbReference>
<comment type="catalytic activity">
    <reaction evidence="11">
        <text>ITP + H2O = IMP + diphosphate + H(+)</text>
        <dbReference type="Rhea" id="RHEA:29399"/>
        <dbReference type="ChEBI" id="CHEBI:15377"/>
        <dbReference type="ChEBI" id="CHEBI:15378"/>
        <dbReference type="ChEBI" id="CHEBI:33019"/>
        <dbReference type="ChEBI" id="CHEBI:58053"/>
        <dbReference type="ChEBI" id="CHEBI:61402"/>
        <dbReference type="EC" id="3.6.1.66"/>
    </reaction>
</comment>
<dbReference type="GO" id="GO:0036222">
    <property type="term" value="F:XTP diphosphatase activity"/>
    <property type="evidence" value="ECO:0007669"/>
    <property type="project" value="UniProtKB-UniRule"/>
</dbReference>
<feature type="compositionally biased region" description="Basic and acidic residues" evidence="13">
    <location>
        <begin position="199"/>
        <end position="211"/>
    </location>
</feature>
<evidence type="ECO:0000259" key="14">
    <source>
        <dbReference type="Pfam" id="PF12850"/>
    </source>
</evidence>
<evidence type="ECO:0000256" key="9">
    <source>
        <dbReference type="ARBA" id="ARBA00051875"/>
    </source>
</evidence>
<comment type="subunit">
    <text evidence="3 11">Homodimer.</text>
</comment>
<comment type="similarity">
    <text evidence="1 11 12">Belongs to the HAM1 NTPase family.</text>
</comment>
<evidence type="ECO:0000256" key="10">
    <source>
        <dbReference type="ARBA" id="ARBA00052017"/>
    </source>
</evidence>
<dbReference type="EMBL" id="JACHHH010000007">
    <property type="protein sequence ID" value="MBB6041508.1"/>
    <property type="molecule type" value="Genomic_DNA"/>
</dbReference>
<feature type="binding site" evidence="11">
    <location>
        <begin position="188"/>
        <end position="189"/>
    </location>
    <ligand>
        <name>substrate</name>
    </ligand>
</feature>
<comment type="catalytic activity">
    <reaction evidence="9 11">
        <text>dITP + H2O = dIMP + diphosphate + H(+)</text>
        <dbReference type="Rhea" id="RHEA:28342"/>
        <dbReference type="ChEBI" id="CHEBI:15377"/>
        <dbReference type="ChEBI" id="CHEBI:15378"/>
        <dbReference type="ChEBI" id="CHEBI:33019"/>
        <dbReference type="ChEBI" id="CHEBI:61194"/>
        <dbReference type="ChEBI" id="CHEBI:61382"/>
        <dbReference type="EC" id="3.6.1.66"/>
    </reaction>
</comment>
<dbReference type="InterPro" id="IPR029001">
    <property type="entry name" value="ITPase-like_fam"/>
</dbReference>
<dbReference type="GO" id="GO:0009146">
    <property type="term" value="P:purine nucleoside triphosphate catabolic process"/>
    <property type="evidence" value="ECO:0007669"/>
    <property type="project" value="UniProtKB-UniRule"/>
</dbReference>
<feature type="active site" description="Proton acceptor" evidence="11">
    <location>
        <position position="77"/>
    </location>
</feature>
<dbReference type="PANTHER" id="PTHR11067:SF9">
    <property type="entry name" value="INOSINE TRIPHOSPHATE PYROPHOSPHATASE"/>
    <property type="match status" value="1"/>
</dbReference>
<dbReference type="InterPro" id="IPR029052">
    <property type="entry name" value="Metallo-depent_PP-like"/>
</dbReference>
<feature type="binding site" evidence="11">
    <location>
        <begin position="7"/>
        <end position="12"/>
    </location>
    <ligand>
        <name>substrate</name>
    </ligand>
</feature>
<comment type="cofactor">
    <cofactor evidence="11">
        <name>Mg(2+)</name>
        <dbReference type="ChEBI" id="CHEBI:18420"/>
    </cofactor>
    <text evidence="11">Binds 1 Mg(2+) ion per subunit.</text>
</comment>
<comment type="function">
    <text evidence="11">Pyrophosphatase that catalyzes the hydrolysis of nucleoside triphosphates to their monophosphate derivatives, with a high preference for the non-canonical purine nucleotides XTP (xanthosine triphosphate), dITP (deoxyinosine triphosphate) and ITP. Seems to function as a house-cleaning enzyme that removes non-canonical purine nucleotides from the nucleotide pool, thus preventing their incorporation into DNA/RNA and avoiding chromosomal lesions.</text>
</comment>
<dbReference type="PANTHER" id="PTHR11067">
    <property type="entry name" value="INOSINE TRIPHOSPHATE PYROPHOSPHATASE/HAM1 PROTEIN"/>
    <property type="match status" value="1"/>
</dbReference>
<name>A0A7W9W2G8_9FIRM</name>
<sequence>MRILFATHNQHKLREIQEILSNFPGTILCAKDLGMDQEVEENGTSFLENAEIKARALYNFAKAQGLLEEDDLVMADDSGLSIEALSFGPGIYSARFLGVDTPYPEKNRRILAMMEESSSKSRMAYFSCAIVAIFADGKLLQTEARCTGEIAKEPGGEEGFGYDPIFYLPEYRKTAAELSREEKNKVSHRGKALRKMERMIQEEQEKRDSARFSKAGQEQSGKGKEAKAEHKAEKESGKKPEKEENAEKGQELVEKGQEAAREAKTKIAGRIDPSSEEKILVLSDNHRRLDYVEKVLRLHPDISMCIHLGDSEGEGEVQALLPKGCESYFVQGNNDFFSYLPKDVEVRIGKERCFLTHGHLYGVNFGLERLSEEARDRNCSMAFFGHTHKPCNKVVNGVHCINPGSISFPRQEDRRPCYSLLFLDQKGNLRVEMHKI</sequence>
<feature type="binding site" evidence="11">
    <location>
        <begin position="160"/>
        <end position="163"/>
    </location>
    <ligand>
        <name>substrate</name>
    </ligand>
</feature>
<keyword evidence="5 11" id="KW-0547">Nucleotide-binding</keyword>
<dbReference type="NCBIfam" id="TIGR00042">
    <property type="entry name" value="RdgB/HAM1 family non-canonical purine NTP pyrophosphatase"/>
    <property type="match status" value="1"/>
</dbReference>
<feature type="domain" description="Calcineurin-like phosphoesterase" evidence="14">
    <location>
        <begin position="278"/>
        <end position="421"/>
    </location>
</feature>
<evidence type="ECO:0000256" key="7">
    <source>
        <dbReference type="ARBA" id="ARBA00022842"/>
    </source>
</evidence>
<evidence type="ECO:0000256" key="2">
    <source>
        <dbReference type="ARBA" id="ARBA00008950"/>
    </source>
</evidence>
<feature type="binding site" evidence="11">
    <location>
        <position position="183"/>
    </location>
    <ligand>
        <name>substrate</name>
    </ligand>
</feature>
<feature type="compositionally biased region" description="Basic and acidic residues" evidence="13">
    <location>
        <begin position="221"/>
        <end position="265"/>
    </location>
</feature>
<dbReference type="InterPro" id="IPR002637">
    <property type="entry name" value="RdgB/HAM1"/>
</dbReference>
<feature type="binding site" evidence="11">
    <location>
        <position position="78"/>
    </location>
    <ligand>
        <name>substrate</name>
    </ligand>
</feature>
<dbReference type="HAMAP" id="MF_01405">
    <property type="entry name" value="Non_canon_purine_NTPase"/>
    <property type="match status" value="1"/>
</dbReference>
<evidence type="ECO:0000256" key="3">
    <source>
        <dbReference type="ARBA" id="ARBA00011738"/>
    </source>
</evidence>
<dbReference type="GeneID" id="85015033"/>
<dbReference type="InterPro" id="IPR024654">
    <property type="entry name" value="Calcineurin-like_PHP_lpxH"/>
</dbReference>
<evidence type="ECO:0000256" key="13">
    <source>
        <dbReference type="SAM" id="MobiDB-lite"/>
    </source>
</evidence>
<dbReference type="SUPFAM" id="SSF52972">
    <property type="entry name" value="ITPase-like"/>
    <property type="match status" value="1"/>
</dbReference>
<dbReference type="RefSeq" id="WP_183684115.1">
    <property type="nucleotide sequence ID" value="NZ_JACHHH010000007.1"/>
</dbReference>
<keyword evidence="8 11" id="KW-0546">Nucleotide metabolism</keyword>
<dbReference type="InterPro" id="IPR020922">
    <property type="entry name" value="dITP/XTP_pyrophosphatase"/>
</dbReference>
<dbReference type="Gene3D" id="3.90.950.10">
    <property type="match status" value="1"/>
</dbReference>
<comment type="caution">
    <text evidence="15">The sequence shown here is derived from an EMBL/GenBank/DDBJ whole genome shotgun (WGS) entry which is preliminary data.</text>
</comment>
<feature type="binding site" evidence="11">
    <location>
        <position position="40"/>
    </location>
    <ligand>
        <name>Mg(2+)</name>
        <dbReference type="ChEBI" id="CHEBI:18420"/>
    </ligand>
</feature>
<dbReference type="GO" id="GO:0036220">
    <property type="term" value="F:ITP diphosphatase activity"/>
    <property type="evidence" value="ECO:0007669"/>
    <property type="project" value="UniProtKB-UniRule"/>
</dbReference>
<dbReference type="GO" id="GO:0035870">
    <property type="term" value="F:dITP diphosphatase activity"/>
    <property type="evidence" value="ECO:0007669"/>
    <property type="project" value="UniProtKB-UniRule"/>
</dbReference>
<dbReference type="Pfam" id="PF01725">
    <property type="entry name" value="Ham1p_like"/>
    <property type="match status" value="1"/>
</dbReference>
<dbReference type="Gene3D" id="3.60.21.10">
    <property type="match status" value="1"/>
</dbReference>
<evidence type="ECO:0000256" key="8">
    <source>
        <dbReference type="ARBA" id="ARBA00023080"/>
    </source>
</evidence>
<dbReference type="Pfam" id="PF12850">
    <property type="entry name" value="Metallophos_2"/>
    <property type="match status" value="1"/>
</dbReference>
<dbReference type="GO" id="GO:0005829">
    <property type="term" value="C:cytosol"/>
    <property type="evidence" value="ECO:0007669"/>
    <property type="project" value="TreeGrafter"/>
</dbReference>
<evidence type="ECO:0000256" key="1">
    <source>
        <dbReference type="ARBA" id="ARBA00008023"/>
    </source>
</evidence>
<feature type="region of interest" description="Disordered" evidence="13">
    <location>
        <begin position="199"/>
        <end position="270"/>
    </location>
</feature>
<dbReference type="GO" id="GO:0009117">
    <property type="term" value="P:nucleotide metabolic process"/>
    <property type="evidence" value="ECO:0007669"/>
    <property type="project" value="UniProtKB-KW"/>
</dbReference>
<dbReference type="GO" id="GO:0000166">
    <property type="term" value="F:nucleotide binding"/>
    <property type="evidence" value="ECO:0007669"/>
    <property type="project" value="UniProtKB-KW"/>
</dbReference>
<evidence type="ECO:0000256" key="6">
    <source>
        <dbReference type="ARBA" id="ARBA00022801"/>
    </source>
</evidence>
<dbReference type="AlphaFoldDB" id="A0A7W9W2G8"/>
<dbReference type="GO" id="GO:0046872">
    <property type="term" value="F:metal ion binding"/>
    <property type="evidence" value="ECO:0007669"/>
    <property type="project" value="UniProtKB-KW"/>
</dbReference>
<evidence type="ECO:0000256" key="12">
    <source>
        <dbReference type="RuleBase" id="RU003781"/>
    </source>
</evidence>
<organism evidence="15 16">
    <name type="scientific">Oribacterium sinus</name>
    <dbReference type="NCBI Taxonomy" id="237576"/>
    <lineage>
        <taxon>Bacteria</taxon>
        <taxon>Bacillati</taxon>
        <taxon>Bacillota</taxon>
        <taxon>Clostridia</taxon>
        <taxon>Lachnospirales</taxon>
        <taxon>Lachnospiraceae</taxon>
        <taxon>Oribacterium</taxon>
    </lineage>
</organism>
<reference evidence="15 16" key="1">
    <citation type="submission" date="2020-08" db="EMBL/GenBank/DDBJ databases">
        <title>Genomic Encyclopedia of Type Strains, Phase IV (KMG-IV): sequencing the most valuable type-strain genomes for metagenomic binning, comparative biology and taxonomic classification.</title>
        <authorList>
            <person name="Goeker M."/>
        </authorList>
    </citation>
    <scope>NUCLEOTIDE SEQUENCE [LARGE SCALE GENOMIC DNA]</scope>
    <source>
        <strain evidence="15 16">DSM 17245</strain>
    </source>
</reference>
<dbReference type="GO" id="GO:0017111">
    <property type="term" value="F:ribonucleoside triphosphate phosphatase activity"/>
    <property type="evidence" value="ECO:0007669"/>
    <property type="project" value="InterPro"/>
</dbReference>
<comment type="similarity">
    <text evidence="2">Belongs to the metallophosphoesterase superfamily. YfcE family.</text>
</comment>
<evidence type="ECO:0000256" key="11">
    <source>
        <dbReference type="HAMAP-Rule" id="MF_01405"/>
    </source>
</evidence>
<feature type="binding site" evidence="11">
    <location>
        <position position="77"/>
    </location>
    <ligand>
        <name>Mg(2+)</name>
        <dbReference type="ChEBI" id="CHEBI:18420"/>
    </ligand>
</feature>
<keyword evidence="7 11" id="KW-0460">Magnesium</keyword>
<comment type="catalytic activity">
    <reaction evidence="10 11">
        <text>XTP + H2O = XMP + diphosphate + H(+)</text>
        <dbReference type="Rhea" id="RHEA:28610"/>
        <dbReference type="ChEBI" id="CHEBI:15377"/>
        <dbReference type="ChEBI" id="CHEBI:15378"/>
        <dbReference type="ChEBI" id="CHEBI:33019"/>
        <dbReference type="ChEBI" id="CHEBI:57464"/>
        <dbReference type="ChEBI" id="CHEBI:61314"/>
        <dbReference type="EC" id="3.6.1.66"/>
    </reaction>
</comment>
<keyword evidence="6 11" id="KW-0378">Hydrolase</keyword>
<evidence type="ECO:0000256" key="5">
    <source>
        <dbReference type="ARBA" id="ARBA00022741"/>
    </source>
</evidence>